<evidence type="ECO:0000256" key="4">
    <source>
        <dbReference type="ARBA" id="ARBA00023134"/>
    </source>
</evidence>
<protein>
    <recommendedName>
        <fullName evidence="2">ADP-ribosylation factor-like protein 6</fullName>
    </recommendedName>
    <alternativeName>
        <fullName evidence="7">ADP-ribosylation factor-related protein 1</fullName>
    </alternativeName>
</protein>
<comment type="function">
    <text evidence="5">Trans-Golgi-associated GTPase that regulates protein sorting. Controls the targeting of ARL1 and its effector to the trans-Golgi. Required for the lipidation of chylomicrons in the intestine and required for VLDL lipidation in the liver.</text>
</comment>
<name>A0A1W0X967_HYPEX</name>
<feature type="binding site" evidence="9">
    <location>
        <position position="56"/>
    </location>
    <ligand>
        <name>Mg(2+)</name>
        <dbReference type="ChEBI" id="CHEBI:18420"/>
    </ligand>
</feature>
<accession>A0A1W0X967</accession>
<dbReference type="OrthoDB" id="414781at2759"/>
<evidence type="ECO:0000256" key="2">
    <source>
        <dbReference type="ARBA" id="ARBA00019766"/>
    </source>
</evidence>
<dbReference type="PRINTS" id="PR00449">
    <property type="entry name" value="RASTRNSFRMNG"/>
</dbReference>
<dbReference type="Proteomes" id="UP000192578">
    <property type="component" value="Unassembled WGS sequence"/>
</dbReference>
<dbReference type="EMBL" id="MTYJ01000009">
    <property type="protein sequence ID" value="OQV23948.1"/>
    <property type="molecule type" value="Genomic_DNA"/>
</dbReference>
<evidence type="ECO:0000313" key="10">
    <source>
        <dbReference type="EMBL" id="OQV23948.1"/>
    </source>
</evidence>
<comment type="caution">
    <text evidence="10">The sequence shown here is derived from an EMBL/GenBank/DDBJ whole genome shotgun (WGS) entry which is preliminary data.</text>
</comment>
<dbReference type="PROSITE" id="PS51417">
    <property type="entry name" value="ARF"/>
    <property type="match status" value="1"/>
</dbReference>
<comment type="subunit">
    <text evidence="6">Interacts with SYS1.</text>
</comment>
<dbReference type="PANTHER" id="PTHR45909">
    <property type="entry name" value="ADP-RIBOSYLATION FACTOR-RELATED PROTEIN 1"/>
    <property type="match status" value="1"/>
</dbReference>
<dbReference type="GO" id="GO:0046872">
    <property type="term" value="F:metal ion binding"/>
    <property type="evidence" value="ECO:0007669"/>
    <property type="project" value="UniProtKB-KW"/>
</dbReference>
<dbReference type="GO" id="GO:0003924">
    <property type="term" value="F:GTPase activity"/>
    <property type="evidence" value="ECO:0007669"/>
    <property type="project" value="InterPro"/>
</dbReference>
<organism evidence="10 11">
    <name type="scientific">Hypsibius exemplaris</name>
    <name type="common">Freshwater tardigrade</name>
    <dbReference type="NCBI Taxonomy" id="2072580"/>
    <lineage>
        <taxon>Eukaryota</taxon>
        <taxon>Metazoa</taxon>
        <taxon>Ecdysozoa</taxon>
        <taxon>Tardigrada</taxon>
        <taxon>Eutardigrada</taxon>
        <taxon>Parachela</taxon>
        <taxon>Hypsibioidea</taxon>
        <taxon>Hypsibiidae</taxon>
        <taxon>Hypsibius</taxon>
    </lineage>
</organism>
<feature type="binding site" evidence="8">
    <location>
        <begin position="24"/>
        <end position="31"/>
    </location>
    <ligand>
        <name>GTP</name>
        <dbReference type="ChEBI" id="CHEBI:37565"/>
    </ligand>
</feature>
<dbReference type="FunFam" id="3.40.50.300:FF:001166">
    <property type="entry name" value="ADP-ribosylation factor D"/>
    <property type="match status" value="1"/>
</dbReference>
<evidence type="ECO:0000256" key="5">
    <source>
        <dbReference type="ARBA" id="ARBA00037377"/>
    </source>
</evidence>
<keyword evidence="9" id="KW-0479">Metal-binding</keyword>
<keyword evidence="11" id="KW-1185">Reference proteome</keyword>
<proteinExistence type="inferred from homology"/>
<dbReference type="InterPro" id="IPR005225">
    <property type="entry name" value="Small_GTP-bd"/>
</dbReference>
<dbReference type="Gene3D" id="3.40.50.300">
    <property type="entry name" value="P-loop containing nucleotide triphosphate hydrolases"/>
    <property type="match status" value="1"/>
</dbReference>
<feature type="binding site" evidence="8">
    <location>
        <position position="78"/>
    </location>
    <ligand>
        <name>GTP</name>
        <dbReference type="ChEBI" id="CHEBI:37565"/>
    </ligand>
</feature>
<dbReference type="Pfam" id="PF00025">
    <property type="entry name" value="Arf"/>
    <property type="match status" value="1"/>
</dbReference>
<keyword evidence="9" id="KW-0460">Magnesium</keyword>
<evidence type="ECO:0000313" key="11">
    <source>
        <dbReference type="Proteomes" id="UP000192578"/>
    </source>
</evidence>
<dbReference type="GO" id="GO:0043001">
    <property type="term" value="P:Golgi to plasma membrane protein transport"/>
    <property type="evidence" value="ECO:0007669"/>
    <property type="project" value="TreeGrafter"/>
</dbReference>
<evidence type="ECO:0000256" key="6">
    <source>
        <dbReference type="ARBA" id="ARBA00038765"/>
    </source>
</evidence>
<sequence length="200" mass="21919">MFHLLHGLYKRCTQKDEYFVLILGLDNAGKTTLLEQARTQFNPAYVGLNPQKITATVGLNIGRIDIGGVRLSFWDLGGQEELQALWDKYYADCHAIVYVVDSGDRDRLGETRDAFAKMIHNQHLDGIPLLLLANKQDVEGCMLVAEIKSSLAAAGAPYIGRRECSAFGCSALVGSGVREGVDWLVSQVKLNTLRPPVNGA</sequence>
<evidence type="ECO:0000256" key="1">
    <source>
        <dbReference type="ARBA" id="ARBA00010290"/>
    </source>
</evidence>
<dbReference type="CDD" id="cd04160">
    <property type="entry name" value="Arfrp1"/>
    <property type="match status" value="1"/>
</dbReference>
<evidence type="ECO:0000256" key="8">
    <source>
        <dbReference type="PIRSR" id="PIRSR606689-1"/>
    </source>
</evidence>
<dbReference type="InterPro" id="IPR027417">
    <property type="entry name" value="P-loop_NTPase"/>
</dbReference>
<feature type="binding site" evidence="9">
    <location>
        <position position="31"/>
    </location>
    <ligand>
        <name>Mg(2+)</name>
        <dbReference type="ChEBI" id="CHEBI:18420"/>
    </ligand>
</feature>
<dbReference type="SMART" id="SM00175">
    <property type="entry name" value="RAB"/>
    <property type="match status" value="1"/>
</dbReference>
<dbReference type="SUPFAM" id="SSF52540">
    <property type="entry name" value="P-loop containing nucleoside triphosphate hydrolases"/>
    <property type="match status" value="1"/>
</dbReference>
<evidence type="ECO:0000256" key="3">
    <source>
        <dbReference type="ARBA" id="ARBA00022741"/>
    </source>
</evidence>
<dbReference type="GO" id="GO:0005794">
    <property type="term" value="C:Golgi apparatus"/>
    <property type="evidence" value="ECO:0007669"/>
    <property type="project" value="TreeGrafter"/>
</dbReference>
<dbReference type="AlphaFoldDB" id="A0A1W0X967"/>
<evidence type="ECO:0000256" key="9">
    <source>
        <dbReference type="PIRSR" id="PIRSR606689-2"/>
    </source>
</evidence>
<dbReference type="GO" id="GO:0006886">
    <property type="term" value="P:intracellular protein transport"/>
    <property type="evidence" value="ECO:0007669"/>
    <property type="project" value="TreeGrafter"/>
</dbReference>
<dbReference type="GO" id="GO:0005525">
    <property type="term" value="F:GTP binding"/>
    <property type="evidence" value="ECO:0007669"/>
    <property type="project" value="UniProtKB-KW"/>
</dbReference>
<comment type="similarity">
    <text evidence="1">Belongs to the small GTPase superfamily. Arf family.</text>
</comment>
<reference evidence="11" key="1">
    <citation type="submission" date="2017-01" db="EMBL/GenBank/DDBJ databases">
        <title>Comparative genomics of anhydrobiosis in the tardigrade Hypsibius dujardini.</title>
        <authorList>
            <person name="Yoshida Y."/>
            <person name="Koutsovoulos G."/>
            <person name="Laetsch D."/>
            <person name="Stevens L."/>
            <person name="Kumar S."/>
            <person name="Horikawa D."/>
            <person name="Ishino K."/>
            <person name="Komine S."/>
            <person name="Tomita M."/>
            <person name="Blaxter M."/>
            <person name="Arakawa K."/>
        </authorList>
    </citation>
    <scope>NUCLEOTIDE SEQUENCE [LARGE SCALE GENOMIC DNA]</scope>
    <source>
        <strain evidence="11">Z151</strain>
    </source>
</reference>
<dbReference type="PANTHER" id="PTHR45909:SF1">
    <property type="entry name" value="ADP-RIBOSYLATION FACTOR-RELATED PROTEIN 1"/>
    <property type="match status" value="1"/>
</dbReference>
<dbReference type="SMART" id="SM00177">
    <property type="entry name" value="ARF"/>
    <property type="match status" value="1"/>
</dbReference>
<keyword evidence="3 8" id="KW-0547">Nucleotide-binding</keyword>
<keyword evidence="4 8" id="KW-0342">GTP-binding</keyword>
<dbReference type="GO" id="GO:0034067">
    <property type="term" value="P:protein localization to Golgi apparatus"/>
    <property type="evidence" value="ECO:0007669"/>
    <property type="project" value="TreeGrafter"/>
</dbReference>
<dbReference type="NCBIfam" id="TIGR00231">
    <property type="entry name" value="small_GTP"/>
    <property type="match status" value="1"/>
</dbReference>
<dbReference type="SMART" id="SM00178">
    <property type="entry name" value="SAR"/>
    <property type="match status" value="1"/>
</dbReference>
<dbReference type="InterPro" id="IPR006689">
    <property type="entry name" value="Small_GTPase_ARF/SAR"/>
</dbReference>
<dbReference type="InterPro" id="IPR024156">
    <property type="entry name" value="Small_GTPase_ARF"/>
</dbReference>
<gene>
    <name evidence="10" type="ORF">BV898_02295</name>
</gene>
<evidence type="ECO:0000256" key="7">
    <source>
        <dbReference type="ARBA" id="ARBA00039478"/>
    </source>
</evidence>
<feature type="binding site" evidence="8">
    <location>
        <begin position="134"/>
        <end position="137"/>
    </location>
    <ligand>
        <name>GTP</name>
        <dbReference type="ChEBI" id="CHEBI:37565"/>
    </ligand>
</feature>